<comment type="caution">
    <text evidence="3">The sequence shown here is derived from an EMBL/GenBank/DDBJ whole genome shotgun (WGS) entry which is preliminary data.</text>
</comment>
<keyword evidence="3" id="KW-0813">Transport</keyword>
<name>A0AAV4GH46_9GAST</name>
<keyword evidence="4" id="KW-1185">Reference proteome</keyword>
<proteinExistence type="predicted"/>
<dbReference type="EMBL" id="BMAT01012052">
    <property type="protein sequence ID" value="GFR84569.1"/>
    <property type="molecule type" value="Genomic_DNA"/>
</dbReference>
<evidence type="ECO:0000256" key="2">
    <source>
        <dbReference type="SAM" id="Phobius"/>
    </source>
</evidence>
<keyword evidence="2" id="KW-0812">Transmembrane</keyword>
<feature type="transmembrane region" description="Helical" evidence="2">
    <location>
        <begin position="246"/>
        <end position="279"/>
    </location>
</feature>
<gene>
    <name evidence="3" type="ORF">ElyMa_006004100</name>
</gene>
<feature type="transmembrane region" description="Helical" evidence="2">
    <location>
        <begin position="321"/>
        <end position="342"/>
    </location>
</feature>
<sequence length="356" mass="37825">VRPPPPRIVVSGPSPEMERKRRRRRSSDEDQGRTASSVFHLDSDSDSDSSDNPVHVDQSDRSVPVAYYSHELSLRGRLRRFFIRNSSTRVACTFFDMTLKSVMCAVYVVRVILDDLESYECAGSPCYSVKGENGTETNRPDGVNWYPVLWVQRSLALWLVEVTLAAISFAKAILMVYISTKNAAADVLKFPSGDFLCCAHALHLVTDSALAVEAVVLVAVLIIVIATAAAAFLALVVVLTIVIATVAALALAIVVFLTIVIATAAAVVLALVVVLTIVIATVAAVVLALVAVLTIVIVVSAIVIASAVVISTMVAAVTASVAILFIVVLAMAVVAAAIVVGVEAEACSYEFCHKEL</sequence>
<evidence type="ECO:0000313" key="3">
    <source>
        <dbReference type="EMBL" id="GFR84569.1"/>
    </source>
</evidence>
<dbReference type="GO" id="GO:0034220">
    <property type="term" value="P:monoatomic ion transmembrane transport"/>
    <property type="evidence" value="ECO:0007669"/>
    <property type="project" value="UniProtKB-KW"/>
</dbReference>
<evidence type="ECO:0000313" key="4">
    <source>
        <dbReference type="Proteomes" id="UP000762676"/>
    </source>
</evidence>
<organism evidence="3 4">
    <name type="scientific">Elysia marginata</name>
    <dbReference type="NCBI Taxonomy" id="1093978"/>
    <lineage>
        <taxon>Eukaryota</taxon>
        <taxon>Metazoa</taxon>
        <taxon>Spiralia</taxon>
        <taxon>Lophotrochozoa</taxon>
        <taxon>Mollusca</taxon>
        <taxon>Gastropoda</taxon>
        <taxon>Heterobranchia</taxon>
        <taxon>Euthyneura</taxon>
        <taxon>Panpulmonata</taxon>
        <taxon>Sacoglossa</taxon>
        <taxon>Placobranchoidea</taxon>
        <taxon>Plakobranchidae</taxon>
        <taxon>Elysia</taxon>
    </lineage>
</organism>
<accession>A0AAV4GH46</accession>
<keyword evidence="3" id="KW-0407">Ion channel</keyword>
<feature type="non-terminal residue" evidence="3">
    <location>
        <position position="1"/>
    </location>
</feature>
<dbReference type="AlphaFoldDB" id="A0AAV4GH46"/>
<keyword evidence="3" id="KW-0406">Ion transport</keyword>
<feature type="transmembrane region" description="Helical" evidence="2">
    <location>
        <begin position="285"/>
        <end position="309"/>
    </location>
</feature>
<evidence type="ECO:0000256" key="1">
    <source>
        <dbReference type="SAM" id="MobiDB-lite"/>
    </source>
</evidence>
<keyword evidence="2" id="KW-1133">Transmembrane helix</keyword>
<keyword evidence="2" id="KW-0472">Membrane</keyword>
<feature type="transmembrane region" description="Helical" evidence="2">
    <location>
        <begin position="214"/>
        <end position="239"/>
    </location>
</feature>
<dbReference type="Proteomes" id="UP000762676">
    <property type="component" value="Unassembled WGS sequence"/>
</dbReference>
<reference evidence="3 4" key="1">
    <citation type="journal article" date="2021" name="Elife">
        <title>Chloroplast acquisition without the gene transfer in kleptoplastic sea slugs, Plakobranchus ocellatus.</title>
        <authorList>
            <person name="Maeda T."/>
            <person name="Takahashi S."/>
            <person name="Yoshida T."/>
            <person name="Shimamura S."/>
            <person name="Takaki Y."/>
            <person name="Nagai Y."/>
            <person name="Toyoda A."/>
            <person name="Suzuki Y."/>
            <person name="Arimoto A."/>
            <person name="Ishii H."/>
            <person name="Satoh N."/>
            <person name="Nishiyama T."/>
            <person name="Hasebe M."/>
            <person name="Maruyama T."/>
            <person name="Minagawa J."/>
            <person name="Obokata J."/>
            <person name="Shigenobu S."/>
        </authorList>
    </citation>
    <scope>NUCLEOTIDE SEQUENCE [LARGE SCALE GENOMIC DNA]</scope>
</reference>
<protein>
    <submittedName>
        <fullName evidence="3">Potassium channel subfamily T member 1</fullName>
    </submittedName>
</protein>
<feature type="region of interest" description="Disordered" evidence="1">
    <location>
        <begin position="1"/>
        <end position="58"/>
    </location>
</feature>
<feature type="transmembrane region" description="Helical" evidence="2">
    <location>
        <begin position="155"/>
        <end position="178"/>
    </location>
</feature>